<protein>
    <submittedName>
        <fullName evidence="1">Uncharacterized protein</fullName>
    </submittedName>
</protein>
<dbReference type="Proteomes" id="UP000823629">
    <property type="component" value="Unassembled WGS sequence"/>
</dbReference>
<organism evidence="1 2">
    <name type="scientific">Candidatus Scatoplasma merdavium</name>
    <dbReference type="NCBI Taxonomy" id="2840932"/>
    <lineage>
        <taxon>Bacteria</taxon>
        <taxon>Bacillati</taxon>
        <taxon>Bacillota</taxon>
        <taxon>Bacilli</taxon>
        <taxon>Bacillales</taxon>
        <taxon>Candidatus Scatoplasma</taxon>
    </lineage>
</organism>
<reference evidence="1" key="2">
    <citation type="journal article" date="2021" name="PeerJ">
        <title>Extensive microbial diversity within the chicken gut microbiome revealed by metagenomics and culture.</title>
        <authorList>
            <person name="Gilroy R."/>
            <person name="Ravi A."/>
            <person name="Getino M."/>
            <person name="Pursley I."/>
            <person name="Horton D.L."/>
            <person name="Alikhan N.F."/>
            <person name="Baker D."/>
            <person name="Gharbi K."/>
            <person name="Hall N."/>
            <person name="Watson M."/>
            <person name="Adriaenssens E.M."/>
            <person name="Foster-Nyarko E."/>
            <person name="Jarju S."/>
            <person name="Secka A."/>
            <person name="Antonio M."/>
            <person name="Oren A."/>
            <person name="Chaudhuri R.R."/>
            <person name="La Ragione R."/>
            <person name="Hildebrand F."/>
            <person name="Pallen M.J."/>
        </authorList>
    </citation>
    <scope>NUCLEOTIDE SEQUENCE</scope>
    <source>
        <strain evidence="1">1748</strain>
    </source>
</reference>
<gene>
    <name evidence="1" type="ORF">IAC78_04105</name>
</gene>
<evidence type="ECO:0000313" key="2">
    <source>
        <dbReference type="Proteomes" id="UP000823629"/>
    </source>
</evidence>
<dbReference type="EMBL" id="JADING010000118">
    <property type="protein sequence ID" value="MBO8414633.1"/>
    <property type="molecule type" value="Genomic_DNA"/>
</dbReference>
<evidence type="ECO:0000313" key="1">
    <source>
        <dbReference type="EMBL" id="MBO8414633.1"/>
    </source>
</evidence>
<comment type="caution">
    <text evidence="1">The sequence shown here is derived from an EMBL/GenBank/DDBJ whole genome shotgun (WGS) entry which is preliminary data.</text>
</comment>
<proteinExistence type="predicted"/>
<accession>A0A9D9DA41</accession>
<dbReference type="AlphaFoldDB" id="A0A9D9DA41"/>
<sequence length="116" mass="12966">MMQSNFVFTSDSKVNSAGAEGILSEIISQTIVKAELVSDRSLSLSYMTKKKFLIIKPKEVKFVISSKDLLSNISLKLLVGSTLEKIDYCKPFLTLVFKKDNLSFKIALKAVSIERK</sequence>
<name>A0A9D9DA41_9BACL</name>
<reference evidence="1" key="1">
    <citation type="submission" date="2020-10" db="EMBL/GenBank/DDBJ databases">
        <authorList>
            <person name="Gilroy R."/>
        </authorList>
    </citation>
    <scope>NUCLEOTIDE SEQUENCE</scope>
    <source>
        <strain evidence="1">1748</strain>
    </source>
</reference>